<accession>A0A8K0X2K8</accession>
<proteinExistence type="predicted"/>
<dbReference type="EMBL" id="JAGPXD010000004">
    <property type="protein sequence ID" value="KAH7359376.1"/>
    <property type="molecule type" value="Genomic_DNA"/>
</dbReference>
<comment type="caution">
    <text evidence="2">The sequence shown here is derived from an EMBL/GenBank/DDBJ whole genome shotgun (WGS) entry which is preliminary data.</text>
</comment>
<name>A0A8K0X2K8_9PEZI</name>
<organism evidence="2 3">
    <name type="scientific">Plectosphaerella cucumerina</name>
    <dbReference type="NCBI Taxonomy" id="40658"/>
    <lineage>
        <taxon>Eukaryota</taxon>
        <taxon>Fungi</taxon>
        <taxon>Dikarya</taxon>
        <taxon>Ascomycota</taxon>
        <taxon>Pezizomycotina</taxon>
        <taxon>Sordariomycetes</taxon>
        <taxon>Hypocreomycetidae</taxon>
        <taxon>Glomerellales</taxon>
        <taxon>Plectosphaerellaceae</taxon>
        <taxon>Plectosphaerella</taxon>
    </lineage>
</organism>
<dbReference type="Proteomes" id="UP000813385">
    <property type="component" value="Unassembled WGS sequence"/>
</dbReference>
<evidence type="ECO:0000313" key="3">
    <source>
        <dbReference type="Proteomes" id="UP000813385"/>
    </source>
</evidence>
<keyword evidence="3" id="KW-1185">Reference proteome</keyword>
<reference evidence="2" key="1">
    <citation type="journal article" date="2021" name="Nat. Commun.">
        <title>Genetic determinants of endophytism in the Arabidopsis root mycobiome.</title>
        <authorList>
            <person name="Mesny F."/>
            <person name="Miyauchi S."/>
            <person name="Thiergart T."/>
            <person name="Pickel B."/>
            <person name="Atanasova L."/>
            <person name="Karlsson M."/>
            <person name="Huettel B."/>
            <person name="Barry K.W."/>
            <person name="Haridas S."/>
            <person name="Chen C."/>
            <person name="Bauer D."/>
            <person name="Andreopoulos W."/>
            <person name="Pangilinan J."/>
            <person name="LaButti K."/>
            <person name="Riley R."/>
            <person name="Lipzen A."/>
            <person name="Clum A."/>
            <person name="Drula E."/>
            <person name="Henrissat B."/>
            <person name="Kohler A."/>
            <person name="Grigoriev I.V."/>
            <person name="Martin F.M."/>
            <person name="Hacquard S."/>
        </authorList>
    </citation>
    <scope>NUCLEOTIDE SEQUENCE</scope>
    <source>
        <strain evidence="2">MPI-CAGE-AT-0016</strain>
    </source>
</reference>
<sequence length="527" mass="61007">MTGWNNLPNELRNIVRGHIYDDVRLLQTSTLNPPSNLPLVNREFQHFFSHVNFRILVVDQHRLDDLERFLDNNNARQHTVEQIYLRVKLPEYDCSVCQTAEDDDTISSNQTLFYNTLVRLFNITSRWTDPSRQPWITLDIGVYSLSDGKHTFRDFRLSPAYYHGAEGDLYKRHRDQLVSSSNDQCPGWKRALAGKPPLMGSKRRLLSILTCPGCPSWSPQAAPCNQNLAVAPVFSKLHLSLHSYRRISAHLLRKITNALPGISALHWETWQQPTWRHEYDFGEECASLMDGTFPVSIRHLSLHHHTLVKFRTPEQAHMPINHERSPLLRSRVFRSLAGLESLGLSNVGDPSEFFSYGARSQHLIPWTRLKHFVFASRVWRFMDQEYMLGITAGAANLAFLGMPLLESMEVWCAMGYERLFLRFSYTDDRRPMIEWYSSLLAGPGLQQVFNVIRTNIMLRFPEKTDNLVVKRLEFEEASFSSFEDISRLSRNPELILLPESRTQLHFEDQFSYKSAGGPPRKSRVAKM</sequence>
<feature type="domain" description="DUF6546" evidence="1">
    <location>
        <begin position="294"/>
        <end position="439"/>
    </location>
</feature>
<dbReference type="InterPro" id="IPR046676">
    <property type="entry name" value="DUF6546"/>
</dbReference>
<dbReference type="Pfam" id="PF20183">
    <property type="entry name" value="DUF6546"/>
    <property type="match status" value="1"/>
</dbReference>
<evidence type="ECO:0000313" key="2">
    <source>
        <dbReference type="EMBL" id="KAH7359376.1"/>
    </source>
</evidence>
<dbReference type="OrthoDB" id="4802432at2759"/>
<gene>
    <name evidence="2" type="ORF">B0T11DRAFT_356052</name>
</gene>
<protein>
    <recommendedName>
        <fullName evidence="1">DUF6546 domain-containing protein</fullName>
    </recommendedName>
</protein>
<dbReference type="AlphaFoldDB" id="A0A8K0X2K8"/>
<evidence type="ECO:0000259" key="1">
    <source>
        <dbReference type="Pfam" id="PF20183"/>
    </source>
</evidence>